<evidence type="ECO:0000313" key="3">
    <source>
        <dbReference type="Proteomes" id="UP000000560"/>
    </source>
</evidence>
<dbReference type="HOGENOM" id="CLU_3260527_0_0_1"/>
<organism evidence="2 3">
    <name type="scientific">Emericella nidulans (strain FGSC A4 / ATCC 38163 / CBS 112.46 / NRRL 194 / M139)</name>
    <name type="common">Aspergillus nidulans</name>
    <dbReference type="NCBI Taxonomy" id="227321"/>
    <lineage>
        <taxon>Eukaryota</taxon>
        <taxon>Fungi</taxon>
        <taxon>Dikarya</taxon>
        <taxon>Ascomycota</taxon>
        <taxon>Pezizomycotina</taxon>
        <taxon>Eurotiomycetes</taxon>
        <taxon>Eurotiomycetidae</taxon>
        <taxon>Eurotiales</taxon>
        <taxon>Aspergillaceae</taxon>
        <taxon>Aspergillus</taxon>
        <taxon>Aspergillus subgen. Nidulantes</taxon>
    </lineage>
</organism>
<dbReference type="GeneID" id="2874435"/>
<reference evidence="3" key="1">
    <citation type="journal article" date="2005" name="Nature">
        <title>Sequencing of Aspergillus nidulans and comparative analysis with A. fumigatus and A. oryzae.</title>
        <authorList>
            <person name="Galagan J.E."/>
            <person name="Calvo S.E."/>
            <person name="Cuomo C."/>
            <person name="Ma L.J."/>
            <person name="Wortman J.R."/>
            <person name="Batzoglou S."/>
            <person name="Lee S.I."/>
            <person name="Basturkmen M."/>
            <person name="Spevak C.C."/>
            <person name="Clutterbuck J."/>
            <person name="Kapitonov V."/>
            <person name="Jurka J."/>
            <person name="Scazzocchio C."/>
            <person name="Farman M."/>
            <person name="Butler J."/>
            <person name="Purcell S."/>
            <person name="Harris S."/>
            <person name="Braus G.H."/>
            <person name="Draht O."/>
            <person name="Busch S."/>
            <person name="D'Enfert C."/>
            <person name="Bouchier C."/>
            <person name="Goldman G.H."/>
            <person name="Bell-Pedersen D."/>
            <person name="Griffiths-Jones S."/>
            <person name="Doonan J.H."/>
            <person name="Yu J."/>
            <person name="Vienken K."/>
            <person name="Pain A."/>
            <person name="Freitag M."/>
            <person name="Selker E.U."/>
            <person name="Archer D.B."/>
            <person name="Penalva M.A."/>
            <person name="Oakley B.R."/>
            <person name="Momany M."/>
            <person name="Tanaka T."/>
            <person name="Kumagai T."/>
            <person name="Asai K."/>
            <person name="Machida M."/>
            <person name="Nierman W.C."/>
            <person name="Denning D.W."/>
            <person name="Caddick M."/>
            <person name="Hynes M."/>
            <person name="Paoletti M."/>
            <person name="Fischer R."/>
            <person name="Miller B."/>
            <person name="Dyer P."/>
            <person name="Sachs M.S."/>
            <person name="Osmani S.A."/>
            <person name="Birren B.W."/>
        </authorList>
    </citation>
    <scope>NUCLEOTIDE SEQUENCE [LARGE SCALE GENOMIC DNA]</scope>
    <source>
        <strain evidence="3">FGSC A4 / ATCC 38163 / CBS 112.46 / NRRL 194 / M139</strain>
    </source>
</reference>
<gene>
    <name evidence="2" type="ORF">ANIA_03288</name>
</gene>
<dbReference type="AlphaFoldDB" id="Q5B842"/>
<accession>C8VI14</accession>
<evidence type="ECO:0000313" key="2">
    <source>
        <dbReference type="EMBL" id="CBF83025.1"/>
    </source>
</evidence>
<dbReference type="InParanoid" id="Q5B842"/>
<dbReference type="RefSeq" id="XP_660892.1">
    <property type="nucleotide sequence ID" value="XM_655800.1"/>
</dbReference>
<accession>Q5B842</accession>
<dbReference type="EMBL" id="BN001306">
    <property type="protein sequence ID" value="CBF83025.1"/>
    <property type="molecule type" value="Genomic_DNA"/>
</dbReference>
<sequence>MSPELTRGPFCGCRKDFASTRKNGKRKLSDDNPGSLMSARVS</sequence>
<protein>
    <submittedName>
        <fullName evidence="2">Uncharacterized protein</fullName>
    </submittedName>
</protein>
<keyword evidence="3" id="KW-1185">Reference proteome</keyword>
<proteinExistence type="predicted"/>
<evidence type="ECO:0000256" key="1">
    <source>
        <dbReference type="SAM" id="MobiDB-lite"/>
    </source>
</evidence>
<dbReference type="KEGG" id="ani:ANIA_03288"/>
<name>Q5B842_EMENI</name>
<feature type="region of interest" description="Disordered" evidence="1">
    <location>
        <begin position="21"/>
        <end position="42"/>
    </location>
</feature>
<reference evidence="3" key="2">
    <citation type="journal article" date="2009" name="Fungal Genet. Biol.">
        <title>The 2008 update of the Aspergillus nidulans genome annotation: a community effort.</title>
        <authorList>
            <person name="Wortman J.R."/>
            <person name="Gilsenan J.M."/>
            <person name="Joardar V."/>
            <person name="Deegan J."/>
            <person name="Clutterbuck J."/>
            <person name="Andersen M.R."/>
            <person name="Archer D."/>
            <person name="Bencina M."/>
            <person name="Braus G."/>
            <person name="Coutinho P."/>
            <person name="von Dohren H."/>
            <person name="Doonan J."/>
            <person name="Driessen A.J."/>
            <person name="Durek P."/>
            <person name="Espeso E."/>
            <person name="Fekete E."/>
            <person name="Flipphi M."/>
            <person name="Estrada C.G."/>
            <person name="Geysens S."/>
            <person name="Goldman G."/>
            <person name="de Groot P.W."/>
            <person name="Hansen K."/>
            <person name="Harris S.D."/>
            <person name="Heinekamp T."/>
            <person name="Helmstaedt K."/>
            <person name="Henrissat B."/>
            <person name="Hofmann G."/>
            <person name="Homan T."/>
            <person name="Horio T."/>
            <person name="Horiuchi H."/>
            <person name="James S."/>
            <person name="Jones M."/>
            <person name="Karaffa L."/>
            <person name="Karanyi Z."/>
            <person name="Kato M."/>
            <person name="Keller N."/>
            <person name="Kelly D.E."/>
            <person name="Kiel J.A."/>
            <person name="Kim J.M."/>
            <person name="van der Klei I.J."/>
            <person name="Klis F.M."/>
            <person name="Kovalchuk A."/>
            <person name="Krasevec N."/>
            <person name="Kubicek C.P."/>
            <person name="Liu B."/>
            <person name="Maccabe A."/>
            <person name="Meyer V."/>
            <person name="Mirabito P."/>
            <person name="Miskei M."/>
            <person name="Mos M."/>
            <person name="Mullins J."/>
            <person name="Nelson D.R."/>
            <person name="Nielsen J."/>
            <person name="Oakley B.R."/>
            <person name="Osmani S.A."/>
            <person name="Pakula T."/>
            <person name="Paszewski A."/>
            <person name="Paulsen I."/>
            <person name="Pilsyk S."/>
            <person name="Pocsi I."/>
            <person name="Punt P.J."/>
            <person name="Ram A.F."/>
            <person name="Ren Q."/>
            <person name="Robellet X."/>
            <person name="Robson G."/>
            <person name="Seiboth B."/>
            <person name="van Solingen P."/>
            <person name="Specht T."/>
            <person name="Sun J."/>
            <person name="Taheri-Talesh N."/>
            <person name="Takeshita N."/>
            <person name="Ussery D."/>
            <person name="vanKuyk P.A."/>
            <person name="Visser H."/>
            <person name="van de Vondervoort P.J."/>
            <person name="de Vries R.P."/>
            <person name="Walton J."/>
            <person name="Xiang X."/>
            <person name="Xiong Y."/>
            <person name="Zeng A.P."/>
            <person name="Brandt B.W."/>
            <person name="Cornell M.J."/>
            <person name="van den Hondel C.A."/>
            <person name="Visser J."/>
            <person name="Oliver S.G."/>
            <person name="Turner G."/>
        </authorList>
    </citation>
    <scope>GENOME REANNOTATION</scope>
    <source>
        <strain evidence="3">FGSC A4 / ATCC 38163 / CBS 112.46 / NRRL 194 / M139</strain>
    </source>
</reference>
<dbReference type="Proteomes" id="UP000000560">
    <property type="component" value="Chromosome VI"/>
</dbReference>